<dbReference type="PANTHER" id="PTHR14091:SF0">
    <property type="entry name" value="PERIODIC TRYPTOPHAN PROTEIN 1 HOMOLOG"/>
    <property type="match status" value="1"/>
</dbReference>
<gene>
    <name evidence="6" type="ORF">FDP41_002071</name>
</gene>
<dbReference type="Gene3D" id="2.130.10.10">
    <property type="entry name" value="YVTN repeat-like/Quinoprotein amine dehydrogenase"/>
    <property type="match status" value="1"/>
</dbReference>
<dbReference type="PROSITE" id="PS50082">
    <property type="entry name" value="WD_REPEATS_2"/>
    <property type="match status" value="1"/>
</dbReference>
<dbReference type="PROSITE" id="PS50294">
    <property type="entry name" value="WD_REPEATS_REGION"/>
    <property type="match status" value="1"/>
</dbReference>
<keyword evidence="1" id="KW-0597">Phosphoprotein</keyword>
<dbReference type="GeneID" id="68109289"/>
<reference evidence="6 7" key="1">
    <citation type="journal article" date="2019" name="Sci. Rep.">
        <title>Nanopore sequencing improves the draft genome of the human pathogenic amoeba Naegleria fowleri.</title>
        <authorList>
            <person name="Liechti N."/>
            <person name="Schurch N."/>
            <person name="Bruggmann R."/>
            <person name="Wittwer M."/>
        </authorList>
    </citation>
    <scope>NUCLEOTIDE SEQUENCE [LARGE SCALE GENOMIC DNA]</scope>
    <source>
        <strain evidence="6 7">ATCC 30894</strain>
    </source>
</reference>
<evidence type="ECO:0000256" key="5">
    <source>
        <dbReference type="SAM" id="MobiDB-lite"/>
    </source>
</evidence>
<dbReference type="SMART" id="SM00320">
    <property type="entry name" value="WD40"/>
    <property type="match status" value="4"/>
</dbReference>
<keyword evidence="2 4" id="KW-0853">WD repeat</keyword>
<comment type="caution">
    <text evidence="6">The sequence shown here is derived from an EMBL/GenBank/DDBJ whole genome shotgun (WGS) entry which is preliminary data.</text>
</comment>
<evidence type="ECO:0000256" key="1">
    <source>
        <dbReference type="ARBA" id="ARBA00022553"/>
    </source>
</evidence>
<dbReference type="InterPro" id="IPR001680">
    <property type="entry name" value="WD40_rpt"/>
</dbReference>
<dbReference type="OMA" id="CFVPRGV"/>
<evidence type="ECO:0000256" key="3">
    <source>
        <dbReference type="ARBA" id="ARBA00022737"/>
    </source>
</evidence>
<dbReference type="Pfam" id="PF00400">
    <property type="entry name" value="WD40"/>
    <property type="match status" value="2"/>
</dbReference>
<sequence>MLSDSHFEQIYQSSNEGASSSNVISSLSWVPRGSFKLVPTVLADTMTEPPKDPSSTTTSLESDDEMDHNCDEHAMNDETNEQSSFGGFEKISLEELLFKATSGKNLTMYSTNDEDPYLKGKGVSDSSEEADFELKPNDLPLVAIHNEEDGLTTLQVWIYEQEEDNLFIHHDLLLANYGLCTQWLNLKNINQPGNCIAIGTFEPQIEIWDLDIVDPIEPIMVLGEQEVDAKKKKKSSNSVNSHRGPILSMSFRSSDSKLASGSEDRSVIIWDLSTQKPFYHLKNVGSSPIQGVQFHPTEQHILLTCPIEDKCCKVYDARQQSPKPKRYQFSQQSSGDAECCLWNPNNPFEFVISQDNGFVTCFDIRKEGSSNNQVWNIKAHPDASCSCLSFSTLKSNLMASVGSDGCVRLWSTKSSVPELAFTKNVKKSMGEIFTCSFAPTTLNDDIVLAYGGSGGNLGVFNVSAQAKKGHSSASSSNQ</sequence>
<dbReference type="GO" id="GO:0005634">
    <property type="term" value="C:nucleus"/>
    <property type="evidence" value="ECO:0007669"/>
    <property type="project" value="TreeGrafter"/>
</dbReference>
<feature type="repeat" description="WD" evidence="4">
    <location>
        <begin position="239"/>
        <end position="280"/>
    </location>
</feature>
<dbReference type="GO" id="GO:0006364">
    <property type="term" value="P:rRNA processing"/>
    <property type="evidence" value="ECO:0007669"/>
    <property type="project" value="InterPro"/>
</dbReference>
<protein>
    <submittedName>
        <fullName evidence="6">Uncharacterized protein</fullName>
    </submittedName>
</protein>
<keyword evidence="7" id="KW-1185">Reference proteome</keyword>
<dbReference type="OrthoDB" id="270624at2759"/>
<dbReference type="Proteomes" id="UP000444721">
    <property type="component" value="Unassembled WGS sequence"/>
</dbReference>
<name>A0A6A5BWY3_NAEFO</name>
<dbReference type="VEuPathDB" id="AmoebaDB:NfTy_034170"/>
<dbReference type="PROSITE" id="PS00678">
    <property type="entry name" value="WD_REPEATS_1"/>
    <property type="match status" value="1"/>
</dbReference>
<proteinExistence type="predicted"/>
<accession>A0A6A5BWY3</accession>
<keyword evidence="3" id="KW-0677">Repeat</keyword>
<organism evidence="6 7">
    <name type="scientific">Naegleria fowleri</name>
    <name type="common">Brain eating amoeba</name>
    <dbReference type="NCBI Taxonomy" id="5763"/>
    <lineage>
        <taxon>Eukaryota</taxon>
        <taxon>Discoba</taxon>
        <taxon>Heterolobosea</taxon>
        <taxon>Tetramitia</taxon>
        <taxon>Eutetramitia</taxon>
        <taxon>Vahlkampfiidae</taxon>
        <taxon>Naegleria</taxon>
    </lineage>
</organism>
<feature type="region of interest" description="Disordered" evidence="5">
    <location>
        <begin position="43"/>
        <end position="72"/>
    </location>
</feature>
<dbReference type="SUPFAM" id="SSF50978">
    <property type="entry name" value="WD40 repeat-like"/>
    <property type="match status" value="1"/>
</dbReference>
<evidence type="ECO:0000313" key="6">
    <source>
        <dbReference type="EMBL" id="KAF0979001.1"/>
    </source>
</evidence>
<dbReference type="InterPro" id="IPR019775">
    <property type="entry name" value="WD40_repeat_CS"/>
</dbReference>
<evidence type="ECO:0000256" key="4">
    <source>
        <dbReference type="PROSITE-ProRule" id="PRU00221"/>
    </source>
</evidence>
<dbReference type="InterPro" id="IPR015943">
    <property type="entry name" value="WD40/YVTN_repeat-like_dom_sf"/>
</dbReference>
<evidence type="ECO:0000313" key="7">
    <source>
        <dbReference type="Proteomes" id="UP000444721"/>
    </source>
</evidence>
<dbReference type="AlphaFoldDB" id="A0A6A5BWY3"/>
<dbReference type="InterPro" id="IPR036322">
    <property type="entry name" value="WD40_repeat_dom_sf"/>
</dbReference>
<dbReference type="RefSeq" id="XP_044563714.1">
    <property type="nucleotide sequence ID" value="XM_044705226.1"/>
</dbReference>
<dbReference type="PANTHER" id="PTHR14091">
    <property type="entry name" value="PERIODIC TRYPTOPHAN PROTEIN 1"/>
    <property type="match status" value="1"/>
</dbReference>
<dbReference type="VEuPathDB" id="AmoebaDB:NF0057540"/>
<dbReference type="EMBL" id="VFQX01000028">
    <property type="protein sequence ID" value="KAF0979001.1"/>
    <property type="molecule type" value="Genomic_DNA"/>
</dbReference>
<dbReference type="VEuPathDB" id="AmoebaDB:FDP41_002071"/>
<evidence type="ECO:0000256" key="2">
    <source>
        <dbReference type="ARBA" id="ARBA00022574"/>
    </source>
</evidence>
<dbReference type="InterPro" id="IPR044285">
    <property type="entry name" value="PWP1"/>
</dbReference>